<dbReference type="CDD" id="cd03137">
    <property type="entry name" value="GATase1_AraC_1"/>
    <property type="match status" value="1"/>
</dbReference>
<dbReference type="AlphaFoldDB" id="A0A931IC65"/>
<organism evidence="4 5">
    <name type="scientific">Nocardia bovistercoris</name>
    <dbReference type="NCBI Taxonomy" id="2785916"/>
    <lineage>
        <taxon>Bacteria</taxon>
        <taxon>Bacillati</taxon>
        <taxon>Actinomycetota</taxon>
        <taxon>Actinomycetes</taxon>
        <taxon>Mycobacteriales</taxon>
        <taxon>Nocardiaceae</taxon>
        <taxon>Nocardia</taxon>
    </lineage>
</organism>
<name>A0A931IC65_9NOCA</name>
<proteinExistence type="predicted"/>
<evidence type="ECO:0000313" key="5">
    <source>
        <dbReference type="Proteomes" id="UP000655751"/>
    </source>
</evidence>
<dbReference type="GO" id="GO:0003700">
    <property type="term" value="F:DNA-binding transcription factor activity"/>
    <property type="evidence" value="ECO:0007669"/>
    <property type="project" value="InterPro"/>
</dbReference>
<dbReference type="PANTHER" id="PTHR43130:SF3">
    <property type="entry name" value="HTH-TYPE TRANSCRIPTIONAL REGULATOR RV1931C"/>
    <property type="match status" value="1"/>
</dbReference>
<evidence type="ECO:0000256" key="2">
    <source>
        <dbReference type="ARBA" id="ARBA00023163"/>
    </source>
</evidence>
<dbReference type="EMBL" id="JADMLG010000006">
    <property type="protein sequence ID" value="MBH0777823.1"/>
    <property type="molecule type" value="Genomic_DNA"/>
</dbReference>
<dbReference type="InterPro" id="IPR018060">
    <property type="entry name" value="HTH_AraC"/>
</dbReference>
<gene>
    <name evidence="4" type="ORF">IT779_16225</name>
</gene>
<evidence type="ECO:0000256" key="1">
    <source>
        <dbReference type="ARBA" id="ARBA00023015"/>
    </source>
</evidence>
<dbReference type="InterPro" id="IPR009057">
    <property type="entry name" value="Homeodomain-like_sf"/>
</dbReference>
<keyword evidence="1" id="KW-0805">Transcription regulation</keyword>
<evidence type="ECO:0000313" key="4">
    <source>
        <dbReference type="EMBL" id="MBH0777823.1"/>
    </source>
</evidence>
<dbReference type="InterPro" id="IPR052158">
    <property type="entry name" value="INH-QAR"/>
</dbReference>
<dbReference type="Gene3D" id="1.10.10.60">
    <property type="entry name" value="Homeodomain-like"/>
    <property type="match status" value="1"/>
</dbReference>
<dbReference type="Proteomes" id="UP000655751">
    <property type="component" value="Unassembled WGS sequence"/>
</dbReference>
<comment type="caution">
    <text evidence="4">The sequence shown here is derived from an EMBL/GenBank/DDBJ whole genome shotgun (WGS) entry which is preliminary data.</text>
</comment>
<reference evidence="4" key="1">
    <citation type="submission" date="2020-11" db="EMBL/GenBank/DDBJ databases">
        <title>Nocardia NEAU-351.nov., a novel actinomycete isolated from the cow dung.</title>
        <authorList>
            <person name="Zhang X."/>
        </authorList>
    </citation>
    <scope>NUCLEOTIDE SEQUENCE</scope>
    <source>
        <strain evidence="4">NEAU-351</strain>
    </source>
</reference>
<dbReference type="GO" id="GO:0043565">
    <property type="term" value="F:sequence-specific DNA binding"/>
    <property type="evidence" value="ECO:0007669"/>
    <property type="project" value="InterPro"/>
</dbReference>
<dbReference type="InterPro" id="IPR029062">
    <property type="entry name" value="Class_I_gatase-like"/>
</dbReference>
<dbReference type="PANTHER" id="PTHR43130">
    <property type="entry name" value="ARAC-FAMILY TRANSCRIPTIONAL REGULATOR"/>
    <property type="match status" value="1"/>
</dbReference>
<sequence>MSRVCDAGVHVCQDTFVTISDQRVRTVVLLAYDDAEILDVTGPASVFAAANSTTGIEHYDVRVVAARDRVVFTGGLVMHAEPAAGMRRPVDTLMIAGGIGCLAARADHDLVERLRAMARRSRRVASVCSGTFVLAEAGLADGATVTTHWAAADFLAECYPAVTVEPDRIYVRDGRVWSSAGVTAGIDLTLALVAEDLGEALANDIARGLVLPVRRSGGQSQYSAQLAARVGSSPQLAALLSWMTLNLDADLSVAALAERVGWGERHFARRFRAETGSTPARHVEDLRIDAARHLLESTDLTTDAVAAGCGFGSREVMHRTFRRRLATTPTQYRRSFSPTG</sequence>
<dbReference type="SUPFAM" id="SSF52317">
    <property type="entry name" value="Class I glutamine amidotransferase-like"/>
    <property type="match status" value="1"/>
</dbReference>
<keyword evidence="5" id="KW-1185">Reference proteome</keyword>
<feature type="domain" description="HTH araC/xylS-type" evidence="3">
    <location>
        <begin position="237"/>
        <end position="335"/>
    </location>
</feature>
<protein>
    <submittedName>
        <fullName evidence="4">GlxA family transcriptional regulator</fullName>
    </submittedName>
</protein>
<accession>A0A931IC65</accession>
<dbReference type="Pfam" id="PF12833">
    <property type="entry name" value="HTH_18"/>
    <property type="match status" value="1"/>
</dbReference>
<dbReference type="Gene3D" id="3.40.50.880">
    <property type="match status" value="1"/>
</dbReference>
<dbReference type="Pfam" id="PF01965">
    <property type="entry name" value="DJ-1_PfpI"/>
    <property type="match status" value="1"/>
</dbReference>
<dbReference type="SMART" id="SM00342">
    <property type="entry name" value="HTH_ARAC"/>
    <property type="match status" value="1"/>
</dbReference>
<evidence type="ECO:0000259" key="3">
    <source>
        <dbReference type="PROSITE" id="PS01124"/>
    </source>
</evidence>
<dbReference type="InterPro" id="IPR002818">
    <property type="entry name" value="DJ-1/PfpI"/>
</dbReference>
<dbReference type="SUPFAM" id="SSF46689">
    <property type="entry name" value="Homeodomain-like"/>
    <property type="match status" value="2"/>
</dbReference>
<dbReference type="PROSITE" id="PS01124">
    <property type="entry name" value="HTH_ARAC_FAMILY_2"/>
    <property type="match status" value="1"/>
</dbReference>
<keyword evidence="2" id="KW-0804">Transcription</keyword>